<dbReference type="GO" id="GO:0008168">
    <property type="term" value="F:methyltransferase activity"/>
    <property type="evidence" value="ECO:0007669"/>
    <property type="project" value="InterPro"/>
</dbReference>
<accession>A0AAE0Q443</accession>
<evidence type="ECO:0000313" key="3">
    <source>
        <dbReference type="EMBL" id="KAK3513373.1"/>
    </source>
</evidence>
<organism evidence="3 4">
    <name type="scientific">Hemibagrus guttatus</name>
    <dbReference type="NCBI Taxonomy" id="175788"/>
    <lineage>
        <taxon>Eukaryota</taxon>
        <taxon>Metazoa</taxon>
        <taxon>Chordata</taxon>
        <taxon>Craniata</taxon>
        <taxon>Vertebrata</taxon>
        <taxon>Euteleostomi</taxon>
        <taxon>Actinopterygii</taxon>
        <taxon>Neopterygii</taxon>
        <taxon>Teleostei</taxon>
        <taxon>Ostariophysi</taxon>
        <taxon>Siluriformes</taxon>
        <taxon>Bagridae</taxon>
        <taxon>Hemibagrus</taxon>
    </lineage>
</organism>
<evidence type="ECO:0000259" key="2">
    <source>
        <dbReference type="Pfam" id="PF09004"/>
    </source>
</evidence>
<dbReference type="AlphaFoldDB" id="A0AAE0Q443"/>
<sequence>MHSSNHIIKFADDTTRVGLISKNDESAYREEVQRLTAWCKDNNLSLNVEKTKEMVVDFRRAQSGHSPLNINWSNVAIIKRTKFLGFHLVEDLTWSLNTSSITKKAQQHLYFLQKLRKAHLLPLILTSFYRGTIESILSSCITAWFGNCTVSDCKTLERIVRTAEKIIGVSLSSVTDIYSTRCIRKANSIVDDPTHPSHTLHPPADWKEAQRKDAARPGFVHSGAGVPCSLDAAAVEDASQAPGEDLSPSAATRLQDPDPEPLRATAAKGKAPGRQRVCTLPLAAVARMCRTMESLMITASHAVSRRGAKRFWEEEHRSCGPPCWQERHQAEADGDPEEGLQEPGGAGTHHIAHDEDHRVRTTSHVPARNREVQ</sequence>
<proteinExistence type="predicted"/>
<keyword evidence="4" id="KW-1185">Reference proteome</keyword>
<feature type="compositionally biased region" description="Basic and acidic residues" evidence="1">
    <location>
        <begin position="204"/>
        <end position="214"/>
    </location>
</feature>
<dbReference type="Proteomes" id="UP001274896">
    <property type="component" value="Unassembled WGS sequence"/>
</dbReference>
<dbReference type="EMBL" id="JAUCMX010000022">
    <property type="protein sequence ID" value="KAK3513373.1"/>
    <property type="molecule type" value="Genomic_DNA"/>
</dbReference>
<dbReference type="GO" id="GO:0016706">
    <property type="term" value="F:2-oxoglutarate-dependent dioxygenase activity"/>
    <property type="evidence" value="ECO:0007669"/>
    <property type="project" value="InterPro"/>
</dbReference>
<evidence type="ECO:0000256" key="1">
    <source>
        <dbReference type="SAM" id="MobiDB-lite"/>
    </source>
</evidence>
<dbReference type="Pfam" id="PF09004">
    <property type="entry name" value="ALKBH8_N"/>
    <property type="match status" value="1"/>
</dbReference>
<feature type="region of interest" description="Disordered" evidence="1">
    <location>
        <begin position="192"/>
        <end position="214"/>
    </location>
</feature>
<name>A0AAE0Q443_9TELE</name>
<comment type="caution">
    <text evidence="3">The sequence shown here is derived from an EMBL/GenBank/DDBJ whole genome shotgun (WGS) entry which is preliminary data.</text>
</comment>
<feature type="domain" description="Alkylated DNA repair protein AlkB homologue 8 N-terminal" evidence="2">
    <location>
        <begin position="94"/>
        <end position="135"/>
    </location>
</feature>
<dbReference type="InterPro" id="IPR015095">
    <property type="entry name" value="AlkB_hom8_N"/>
</dbReference>
<feature type="region of interest" description="Disordered" evidence="1">
    <location>
        <begin position="237"/>
        <end position="274"/>
    </location>
</feature>
<gene>
    <name evidence="3" type="ORF">QTP70_013066</name>
</gene>
<protein>
    <recommendedName>
        <fullName evidence="2">Alkylated DNA repair protein AlkB homologue 8 N-terminal domain-containing protein</fullName>
    </recommendedName>
</protein>
<feature type="region of interest" description="Disordered" evidence="1">
    <location>
        <begin position="318"/>
        <end position="373"/>
    </location>
</feature>
<dbReference type="PANTHER" id="PTHR33332">
    <property type="entry name" value="REVERSE TRANSCRIPTASE DOMAIN-CONTAINING PROTEIN"/>
    <property type="match status" value="1"/>
</dbReference>
<evidence type="ECO:0000313" key="4">
    <source>
        <dbReference type="Proteomes" id="UP001274896"/>
    </source>
</evidence>
<reference evidence="3" key="1">
    <citation type="submission" date="2023-06" db="EMBL/GenBank/DDBJ databases">
        <title>Male Hemibagrus guttatus genome.</title>
        <authorList>
            <person name="Bian C."/>
        </authorList>
    </citation>
    <scope>NUCLEOTIDE SEQUENCE</scope>
    <source>
        <strain evidence="3">Male_cb2023</strain>
        <tissue evidence="3">Muscle</tissue>
    </source>
</reference>